<gene>
    <name evidence="2" type="ORF">D5R97_03980</name>
</gene>
<protein>
    <submittedName>
        <fullName evidence="2">AtpZ/AtpI family protein</fullName>
    </submittedName>
</protein>
<evidence type="ECO:0000313" key="2">
    <source>
        <dbReference type="EMBL" id="RQD76750.1"/>
    </source>
</evidence>
<dbReference type="AlphaFoldDB" id="A0A424YFX1"/>
<organism evidence="2 3">
    <name type="scientific">Candidatus Syntrophonatronum acetioxidans</name>
    <dbReference type="NCBI Taxonomy" id="1795816"/>
    <lineage>
        <taxon>Bacteria</taxon>
        <taxon>Bacillati</taxon>
        <taxon>Bacillota</taxon>
        <taxon>Clostridia</taxon>
        <taxon>Eubacteriales</taxon>
        <taxon>Syntrophomonadaceae</taxon>
        <taxon>Candidatus Syntrophonatronum</taxon>
    </lineage>
</organism>
<keyword evidence="1" id="KW-1133">Transmembrane helix</keyword>
<dbReference type="Proteomes" id="UP000285138">
    <property type="component" value="Unassembled WGS sequence"/>
</dbReference>
<reference evidence="2 3" key="1">
    <citation type="submission" date="2018-08" db="EMBL/GenBank/DDBJ databases">
        <title>The metabolism and importance of syntrophic acetate oxidation coupled to methane or sulfide production in haloalkaline environments.</title>
        <authorList>
            <person name="Timmers P.H.A."/>
            <person name="Vavourakis C.D."/>
            <person name="Sorokin D.Y."/>
            <person name="Sinninghe Damste J.S."/>
            <person name="Muyzer G."/>
            <person name="Stams A.J.M."/>
            <person name="Plugge C.M."/>
        </authorList>
    </citation>
    <scope>NUCLEOTIDE SEQUENCE [LARGE SCALE GENOMIC DNA]</scope>
    <source>
        <strain evidence="2">MSAO_Bac1</strain>
    </source>
</reference>
<sequence>MPPKMPGCLIIGKHAFTPIKVVLFLTDNNSKKDKDKEQETPKKFDLGPFKYIGLVGQIGLVIVTPIVFMVFVARWIMVNYLDSVWVLIICLLSGIYSGFRSAYMILMKKR</sequence>
<feature type="transmembrane region" description="Helical" evidence="1">
    <location>
        <begin position="83"/>
        <end position="106"/>
    </location>
</feature>
<keyword evidence="1" id="KW-0812">Transmembrane</keyword>
<name>A0A424YFX1_9FIRM</name>
<evidence type="ECO:0000313" key="3">
    <source>
        <dbReference type="Proteomes" id="UP000285138"/>
    </source>
</evidence>
<keyword evidence="1" id="KW-0472">Membrane</keyword>
<accession>A0A424YFX1</accession>
<evidence type="ECO:0000256" key="1">
    <source>
        <dbReference type="SAM" id="Phobius"/>
    </source>
</evidence>
<dbReference type="Pfam" id="PF09527">
    <property type="entry name" value="ATPase_gene1"/>
    <property type="match status" value="1"/>
</dbReference>
<feature type="transmembrane region" description="Helical" evidence="1">
    <location>
        <begin position="51"/>
        <end position="77"/>
    </location>
</feature>
<dbReference type="InterPro" id="IPR032820">
    <property type="entry name" value="ATPase_put"/>
</dbReference>
<comment type="caution">
    <text evidence="2">The sequence shown here is derived from an EMBL/GenBank/DDBJ whole genome shotgun (WGS) entry which is preliminary data.</text>
</comment>
<proteinExistence type="predicted"/>
<dbReference type="EMBL" id="QZAA01000111">
    <property type="protein sequence ID" value="RQD76750.1"/>
    <property type="molecule type" value="Genomic_DNA"/>
</dbReference>